<dbReference type="PANTHER" id="PTHR47595">
    <property type="entry name" value="HEAT SHOCK 70 KDA PROTEIN 14"/>
    <property type="match status" value="1"/>
</dbReference>
<protein>
    <recommendedName>
        <fullName evidence="2">Myb/SANT-like DNA-binding domain-containing protein</fullName>
    </recommendedName>
</protein>
<gene>
    <name evidence="3" type="ORF">Cfor_00336</name>
</gene>
<proteinExistence type="predicted"/>
<reference evidence="4" key="1">
    <citation type="submission" date="2020-01" db="EMBL/GenBank/DDBJ databases">
        <title>Draft genome sequence of the Termite Coptotermes fromosanus.</title>
        <authorList>
            <person name="Itakura S."/>
            <person name="Yosikawa Y."/>
            <person name="Umezawa K."/>
        </authorList>
    </citation>
    <scope>NUCLEOTIDE SEQUENCE [LARGE SCALE GENOMIC DNA]</scope>
</reference>
<feature type="region of interest" description="Disordered" evidence="1">
    <location>
        <begin position="261"/>
        <end position="315"/>
    </location>
</feature>
<evidence type="ECO:0000256" key="1">
    <source>
        <dbReference type="SAM" id="MobiDB-lite"/>
    </source>
</evidence>
<dbReference type="InParanoid" id="A0A6L2P9E7"/>
<dbReference type="Proteomes" id="UP000502823">
    <property type="component" value="Unassembled WGS sequence"/>
</dbReference>
<feature type="compositionally biased region" description="Acidic residues" evidence="1">
    <location>
        <begin position="134"/>
        <end position="145"/>
    </location>
</feature>
<dbReference type="Pfam" id="PF13837">
    <property type="entry name" value="Myb_DNA-bind_4"/>
    <property type="match status" value="1"/>
</dbReference>
<dbReference type="OrthoDB" id="6081971at2759"/>
<dbReference type="InterPro" id="IPR044822">
    <property type="entry name" value="Myb_DNA-bind_4"/>
</dbReference>
<feature type="compositionally biased region" description="Polar residues" evidence="1">
    <location>
        <begin position="283"/>
        <end position="300"/>
    </location>
</feature>
<keyword evidence="4" id="KW-1185">Reference proteome</keyword>
<dbReference type="EMBL" id="BLKM01000101">
    <property type="protein sequence ID" value="GFG28931.1"/>
    <property type="molecule type" value="Genomic_DNA"/>
</dbReference>
<evidence type="ECO:0000259" key="2">
    <source>
        <dbReference type="Pfam" id="PF13837"/>
    </source>
</evidence>
<accession>A0A6L2P9E7</accession>
<feature type="domain" description="Myb/SANT-like DNA-binding" evidence="2">
    <location>
        <begin position="10"/>
        <end position="97"/>
    </location>
</feature>
<evidence type="ECO:0000313" key="3">
    <source>
        <dbReference type="EMBL" id="GFG28931.1"/>
    </source>
</evidence>
<comment type="caution">
    <text evidence="3">The sequence shown here is derived from an EMBL/GenBank/DDBJ whole genome shotgun (WGS) entry which is preliminary data.</text>
</comment>
<dbReference type="AlphaFoldDB" id="A0A6L2P9E7"/>
<evidence type="ECO:0000313" key="4">
    <source>
        <dbReference type="Proteomes" id="UP000502823"/>
    </source>
</evidence>
<feature type="region of interest" description="Disordered" evidence="1">
    <location>
        <begin position="183"/>
        <end position="210"/>
    </location>
</feature>
<feature type="region of interest" description="Disordered" evidence="1">
    <location>
        <begin position="103"/>
        <end position="145"/>
    </location>
</feature>
<feature type="compositionally biased region" description="Basic residues" evidence="1">
    <location>
        <begin position="197"/>
        <end position="210"/>
    </location>
</feature>
<organism evidence="3 4">
    <name type="scientific">Coptotermes formosanus</name>
    <name type="common">Formosan subterranean termite</name>
    <dbReference type="NCBI Taxonomy" id="36987"/>
    <lineage>
        <taxon>Eukaryota</taxon>
        <taxon>Metazoa</taxon>
        <taxon>Ecdysozoa</taxon>
        <taxon>Arthropoda</taxon>
        <taxon>Hexapoda</taxon>
        <taxon>Insecta</taxon>
        <taxon>Pterygota</taxon>
        <taxon>Neoptera</taxon>
        <taxon>Polyneoptera</taxon>
        <taxon>Dictyoptera</taxon>
        <taxon>Blattodea</taxon>
        <taxon>Blattoidea</taxon>
        <taxon>Termitoidae</taxon>
        <taxon>Rhinotermitidae</taxon>
        <taxon>Coptotermes</taxon>
    </lineage>
</organism>
<sequence>MTSSGRKKSAFTEEETSVLLDLWADDRIQAKFSNSFRHNLIWEDIALRMKGMGYNRNWKECYNRVANLKKAFARKKRDFKTGIADAADWTYWSHLESLLKSLPSSTKTVNEDEDEEDSSDQFLKELEPGCGDNHEEEDDNGEGEREDEIIIDDTASQLSDPFAVVMEDLDEDEDAMQPSHTMTATVPVQPSPTPQSHIKKKPVIRKSKRRAHSDDYYIRQLIENDRQMLQNQQRQLQLDEQVSTAAMQLFNAVTEYLNKMNSAMQPPTGPSTSPPTSIHNPVAASSCSKPSSDTEPSNVARTIHTRNSDSPPTVRSVKRLCTTDISQTLKCSGVANKVIVVPQEEDIN</sequence>
<dbReference type="Gene3D" id="1.10.10.60">
    <property type="entry name" value="Homeodomain-like"/>
    <property type="match status" value="1"/>
</dbReference>
<dbReference type="PANTHER" id="PTHR47595:SF1">
    <property type="entry name" value="MYB_SANT-LIKE DNA-BINDING DOMAIN-CONTAINING PROTEIN"/>
    <property type="match status" value="1"/>
</dbReference>
<name>A0A6L2P9E7_COPFO</name>